<dbReference type="PRINTS" id="PR00039">
    <property type="entry name" value="HTHLYSR"/>
</dbReference>
<reference evidence="6 7" key="1">
    <citation type="submission" date="2016-10" db="EMBL/GenBank/DDBJ databases">
        <authorList>
            <person name="de Groot N.N."/>
        </authorList>
    </citation>
    <scope>NUCLEOTIDE SEQUENCE [LARGE SCALE GENOMIC DNA]</scope>
    <source>
        <strain evidence="6 7">DSM 22012</strain>
    </source>
</reference>
<dbReference type="Pfam" id="PF03466">
    <property type="entry name" value="LysR_substrate"/>
    <property type="match status" value="1"/>
</dbReference>
<accession>A0A1H5WDW1</accession>
<dbReference type="Gene3D" id="1.10.10.10">
    <property type="entry name" value="Winged helix-like DNA-binding domain superfamily/Winged helix DNA-binding domain"/>
    <property type="match status" value="1"/>
</dbReference>
<dbReference type="Gene3D" id="3.40.190.10">
    <property type="entry name" value="Periplasmic binding protein-like II"/>
    <property type="match status" value="2"/>
</dbReference>
<keyword evidence="3" id="KW-0238">DNA-binding</keyword>
<dbReference type="PROSITE" id="PS50931">
    <property type="entry name" value="HTH_LYSR"/>
    <property type="match status" value="1"/>
</dbReference>
<evidence type="ECO:0000259" key="5">
    <source>
        <dbReference type="PROSITE" id="PS50931"/>
    </source>
</evidence>
<dbReference type="CDD" id="cd08413">
    <property type="entry name" value="PBP2_CysB_like"/>
    <property type="match status" value="1"/>
</dbReference>
<dbReference type="InterPro" id="IPR000847">
    <property type="entry name" value="LysR_HTH_N"/>
</dbReference>
<dbReference type="SUPFAM" id="SSF53850">
    <property type="entry name" value="Periplasmic binding protein-like II"/>
    <property type="match status" value="1"/>
</dbReference>
<dbReference type="OrthoDB" id="5297026at2"/>
<dbReference type="EMBL" id="FNVQ01000001">
    <property type="protein sequence ID" value="SEF97371.1"/>
    <property type="molecule type" value="Genomic_DNA"/>
</dbReference>
<evidence type="ECO:0000313" key="6">
    <source>
        <dbReference type="EMBL" id="SEF97371.1"/>
    </source>
</evidence>
<keyword evidence="7" id="KW-1185">Reference proteome</keyword>
<dbReference type="NCBIfam" id="NF009327">
    <property type="entry name" value="PRK12684.1"/>
    <property type="match status" value="1"/>
</dbReference>
<evidence type="ECO:0000256" key="3">
    <source>
        <dbReference type="ARBA" id="ARBA00023125"/>
    </source>
</evidence>
<keyword evidence="2" id="KW-0805">Transcription regulation</keyword>
<proteinExistence type="inferred from homology"/>
<sequence>MNFQQLRILRETVRRNFNLTDVANNLFTSQSGVSKHIKDLEEELGVDIYIRKGKRLLGLTEPGRELARSAERILEEAANMRTLADQYVRQNVGELSIATTHTQARYSLPAILSKFRELYPGVRLKLHQSGPAEIAQLLRSGEVDVAIATEALDQAADFAAFPFYSWHHVVIVPKGHPLTEVDSPDLSEIGKYPIITYHEGFTGRSKVEKAFSHAGITPDIVMSALDADVIKSYVELGLGIGIIAPMAFDMDRDEGLEVINVHRLFAENQTSIALKRGRLLRQYVYQFIQLCSSDLDADYLQRVVET</sequence>
<dbReference type="InterPro" id="IPR036390">
    <property type="entry name" value="WH_DNA-bd_sf"/>
</dbReference>
<dbReference type="InterPro" id="IPR036388">
    <property type="entry name" value="WH-like_DNA-bd_sf"/>
</dbReference>
<dbReference type="InterPro" id="IPR037423">
    <property type="entry name" value="CysB_PBP2"/>
</dbReference>
<evidence type="ECO:0000256" key="2">
    <source>
        <dbReference type="ARBA" id="ARBA00023015"/>
    </source>
</evidence>
<dbReference type="SUPFAM" id="SSF46785">
    <property type="entry name" value="Winged helix' DNA-binding domain"/>
    <property type="match status" value="1"/>
</dbReference>
<dbReference type="AlphaFoldDB" id="A0A1H5WDW1"/>
<evidence type="ECO:0000256" key="1">
    <source>
        <dbReference type="ARBA" id="ARBA00009437"/>
    </source>
</evidence>
<dbReference type="RefSeq" id="WP_104001948.1">
    <property type="nucleotide sequence ID" value="NZ_FNVQ01000001.1"/>
</dbReference>
<evidence type="ECO:0000313" key="7">
    <source>
        <dbReference type="Proteomes" id="UP000236745"/>
    </source>
</evidence>
<gene>
    <name evidence="6" type="ORF">SAMN05444390_1011007</name>
</gene>
<organism evidence="6 7">
    <name type="scientific">Marinobacterium lutimaris</name>
    <dbReference type="NCBI Taxonomy" id="568106"/>
    <lineage>
        <taxon>Bacteria</taxon>
        <taxon>Pseudomonadati</taxon>
        <taxon>Pseudomonadota</taxon>
        <taxon>Gammaproteobacteria</taxon>
        <taxon>Oceanospirillales</taxon>
        <taxon>Oceanospirillaceae</taxon>
        <taxon>Marinobacterium</taxon>
    </lineage>
</organism>
<protein>
    <submittedName>
        <fullName evidence="6">LysR family transcriptional regulator, cys regulon transcriptional activator</fullName>
    </submittedName>
</protein>
<feature type="domain" description="HTH lysR-type" evidence="5">
    <location>
        <begin position="1"/>
        <end position="59"/>
    </location>
</feature>
<dbReference type="Pfam" id="PF00126">
    <property type="entry name" value="HTH_1"/>
    <property type="match status" value="1"/>
</dbReference>
<comment type="similarity">
    <text evidence="1">Belongs to the LysR transcriptional regulatory family.</text>
</comment>
<dbReference type="PANTHER" id="PTHR30126">
    <property type="entry name" value="HTH-TYPE TRANSCRIPTIONAL REGULATOR"/>
    <property type="match status" value="1"/>
</dbReference>
<name>A0A1H5WDW1_9GAMM</name>
<dbReference type="GO" id="GO:0000976">
    <property type="term" value="F:transcription cis-regulatory region binding"/>
    <property type="evidence" value="ECO:0007669"/>
    <property type="project" value="TreeGrafter"/>
</dbReference>
<dbReference type="GO" id="GO:0019344">
    <property type="term" value="P:cysteine biosynthetic process"/>
    <property type="evidence" value="ECO:0007669"/>
    <property type="project" value="TreeGrafter"/>
</dbReference>
<dbReference type="PANTHER" id="PTHR30126:SF6">
    <property type="entry name" value="HTH-TYPE TRANSCRIPTIONAL REGULATOR CYSB-RELATED"/>
    <property type="match status" value="1"/>
</dbReference>
<dbReference type="GO" id="GO:0003700">
    <property type="term" value="F:DNA-binding transcription factor activity"/>
    <property type="evidence" value="ECO:0007669"/>
    <property type="project" value="InterPro"/>
</dbReference>
<keyword evidence="4" id="KW-0804">Transcription</keyword>
<dbReference type="InterPro" id="IPR005119">
    <property type="entry name" value="LysR_subst-bd"/>
</dbReference>
<dbReference type="Proteomes" id="UP000236745">
    <property type="component" value="Unassembled WGS sequence"/>
</dbReference>
<evidence type="ECO:0000256" key="4">
    <source>
        <dbReference type="ARBA" id="ARBA00023163"/>
    </source>
</evidence>